<sequence>MRLLRELLKLRQQYIDQGDAYSANTRSLPARLLDVLIRTWHLGFSAFGGPAVQFLTFRRKFVDGLDNGPPWLDAQTFQELLSLCQSTPGPASTKLLVCLAWLHAGPLPALLVFCLWSLPAALGMLALGLGIQQVGDVLPAIAYAFLTGLNAAIVGIIALAATQLSNKSIKGQLDRILIVFGGCAGLLYSSLWYFPVIIVSGGIITITWTHGLLPIINRLRAKWEVRKAVREEMRKQLHDDDEEEAETNQRGSRTREIEMQNALPTQSPAEAAAPQPPIPAAEQQPSLDPRADTKTYRVPIPAGLFLIAVFLALVIVLLVTSRIMENPQRPHEFVANMVLAGSIIFGGGPVLIPLMRDYVVEPGWVSPRDFLIGLAIVQTFPGPNFAFAVYLGVLSMLGTGYSSVLGAFLGFMGIFAPGIIVAVGFMSIWNVLRRRPVVMSLLRGVNCTAIGLIFTAVYRIWQIGYLSTDFPEGRPLSLEPWWVVVTVVAYATSRWLKMPTAGAIALGGVLGLCWYGVIGSR</sequence>
<dbReference type="PANTHER" id="PTHR33567">
    <property type="entry name" value="CHROMATE ION TRANSPORTER (EUROFUNG)"/>
    <property type="match status" value="1"/>
</dbReference>
<dbReference type="Pfam" id="PF02417">
    <property type="entry name" value="Chromate_transp"/>
    <property type="match status" value="2"/>
</dbReference>
<feature type="transmembrane region" description="Helical" evidence="8">
    <location>
        <begin position="109"/>
        <end position="131"/>
    </location>
</feature>
<evidence type="ECO:0000256" key="1">
    <source>
        <dbReference type="ARBA" id="ARBA00004651"/>
    </source>
</evidence>
<dbReference type="Proteomes" id="UP000799538">
    <property type="component" value="Unassembled WGS sequence"/>
</dbReference>
<feature type="transmembrane region" description="Helical" evidence="8">
    <location>
        <begin position="370"/>
        <end position="393"/>
    </location>
</feature>
<evidence type="ECO:0000256" key="4">
    <source>
        <dbReference type="ARBA" id="ARBA00022692"/>
    </source>
</evidence>
<dbReference type="InterPro" id="IPR003370">
    <property type="entry name" value="Chromate_transpt"/>
</dbReference>
<dbReference type="EMBL" id="ML992514">
    <property type="protein sequence ID" value="KAF2220063.1"/>
    <property type="molecule type" value="Genomic_DNA"/>
</dbReference>
<keyword evidence="10" id="KW-1185">Reference proteome</keyword>
<feature type="transmembrane region" description="Helical" evidence="8">
    <location>
        <begin position="441"/>
        <end position="461"/>
    </location>
</feature>
<feature type="transmembrane region" description="Helical" evidence="8">
    <location>
        <begin position="137"/>
        <end position="161"/>
    </location>
</feature>
<dbReference type="GO" id="GO:0005886">
    <property type="term" value="C:plasma membrane"/>
    <property type="evidence" value="ECO:0007669"/>
    <property type="project" value="UniProtKB-SubCell"/>
</dbReference>
<evidence type="ECO:0000256" key="2">
    <source>
        <dbReference type="ARBA" id="ARBA00005262"/>
    </source>
</evidence>
<keyword evidence="6 8" id="KW-0472">Membrane</keyword>
<proteinExistence type="inferred from homology"/>
<protein>
    <submittedName>
        <fullName evidence="9">Chromate transporter</fullName>
    </submittedName>
</protein>
<feature type="transmembrane region" description="Helical" evidence="8">
    <location>
        <begin position="197"/>
        <end position="216"/>
    </location>
</feature>
<feature type="region of interest" description="Disordered" evidence="7">
    <location>
        <begin position="234"/>
        <end position="292"/>
    </location>
</feature>
<keyword evidence="4 8" id="KW-0812">Transmembrane</keyword>
<reference evidence="10" key="1">
    <citation type="journal article" date="2020" name="Stud. Mycol.">
        <title>101 Dothideomycetes genomes: A test case for predicting lifestyles and emergence of pathogens.</title>
        <authorList>
            <person name="Haridas S."/>
            <person name="Albert R."/>
            <person name="Binder M."/>
            <person name="Bloem J."/>
            <person name="LaButti K."/>
            <person name="Salamov A."/>
            <person name="Andreopoulos B."/>
            <person name="Baker S."/>
            <person name="Barry K."/>
            <person name="Bills G."/>
            <person name="Bluhm B."/>
            <person name="Cannon C."/>
            <person name="Castanera R."/>
            <person name="Culley D."/>
            <person name="Daum C."/>
            <person name="Ezra D."/>
            <person name="Gonzalez J."/>
            <person name="Henrissat B."/>
            <person name="Kuo A."/>
            <person name="Liang C."/>
            <person name="Lipzen A."/>
            <person name="Lutzoni F."/>
            <person name="Magnuson J."/>
            <person name="Mondo S."/>
            <person name="Nolan M."/>
            <person name="Ohm R."/>
            <person name="Pangilinan J."/>
            <person name="Park H.-J."/>
            <person name="Ramirez L."/>
            <person name="Alfaro M."/>
            <person name="Sun H."/>
            <person name="Tritt A."/>
            <person name="Yoshinaga Y."/>
            <person name="Zwiers L.-H."/>
            <person name="Turgeon B."/>
            <person name="Goodwin S."/>
            <person name="Spatafora J."/>
            <person name="Crous P."/>
            <person name="Grigoriev I."/>
        </authorList>
    </citation>
    <scope>NUCLEOTIDE SEQUENCE [LARGE SCALE GENOMIC DNA]</scope>
    <source>
        <strain evidence="10">CECT 20119</strain>
    </source>
</reference>
<evidence type="ECO:0000256" key="8">
    <source>
        <dbReference type="SAM" id="Phobius"/>
    </source>
</evidence>
<evidence type="ECO:0000256" key="5">
    <source>
        <dbReference type="ARBA" id="ARBA00022989"/>
    </source>
</evidence>
<name>A0A6A6G3B5_9PEZI</name>
<organism evidence="9 10">
    <name type="scientific">Elsinoe ampelina</name>
    <dbReference type="NCBI Taxonomy" id="302913"/>
    <lineage>
        <taxon>Eukaryota</taxon>
        <taxon>Fungi</taxon>
        <taxon>Dikarya</taxon>
        <taxon>Ascomycota</taxon>
        <taxon>Pezizomycotina</taxon>
        <taxon>Dothideomycetes</taxon>
        <taxon>Dothideomycetidae</taxon>
        <taxon>Myriangiales</taxon>
        <taxon>Elsinoaceae</taxon>
        <taxon>Elsinoe</taxon>
    </lineage>
</organism>
<evidence type="ECO:0000256" key="7">
    <source>
        <dbReference type="SAM" id="MobiDB-lite"/>
    </source>
</evidence>
<dbReference type="GO" id="GO:0015109">
    <property type="term" value="F:chromate transmembrane transporter activity"/>
    <property type="evidence" value="ECO:0007669"/>
    <property type="project" value="InterPro"/>
</dbReference>
<dbReference type="PANTHER" id="PTHR33567:SF3">
    <property type="entry name" value="CHROMATE ION TRANSPORTER (EUROFUNG)"/>
    <property type="match status" value="1"/>
</dbReference>
<evidence type="ECO:0000313" key="10">
    <source>
        <dbReference type="Proteomes" id="UP000799538"/>
    </source>
</evidence>
<feature type="transmembrane region" description="Helical" evidence="8">
    <location>
        <begin position="333"/>
        <end position="354"/>
    </location>
</feature>
<accession>A0A6A6G3B5</accession>
<keyword evidence="5 8" id="KW-1133">Transmembrane helix</keyword>
<evidence type="ECO:0000313" key="9">
    <source>
        <dbReference type="EMBL" id="KAF2220063.1"/>
    </source>
</evidence>
<dbReference type="AlphaFoldDB" id="A0A6A6G3B5"/>
<comment type="similarity">
    <text evidence="2">Belongs to the chromate ion transporter (CHR) (TC 2.A.51) family.</text>
</comment>
<feature type="transmembrane region" description="Helical" evidence="8">
    <location>
        <begin position="405"/>
        <end position="429"/>
    </location>
</feature>
<dbReference type="OrthoDB" id="2160638at2759"/>
<evidence type="ECO:0000256" key="3">
    <source>
        <dbReference type="ARBA" id="ARBA00022475"/>
    </source>
</evidence>
<evidence type="ECO:0000256" key="6">
    <source>
        <dbReference type="ARBA" id="ARBA00023136"/>
    </source>
</evidence>
<comment type="subcellular location">
    <subcellularLocation>
        <location evidence="1">Cell membrane</location>
        <topology evidence="1">Multi-pass membrane protein</topology>
    </subcellularLocation>
</comment>
<gene>
    <name evidence="9" type="ORF">BDZ85DRAFT_38487</name>
</gene>
<keyword evidence="3" id="KW-1003">Cell membrane</keyword>
<feature type="transmembrane region" description="Helical" evidence="8">
    <location>
        <begin position="501"/>
        <end position="518"/>
    </location>
</feature>
<feature type="transmembrane region" description="Helical" evidence="8">
    <location>
        <begin position="300"/>
        <end position="321"/>
    </location>
</feature>